<feature type="binding site" evidence="13">
    <location>
        <begin position="311"/>
        <end position="318"/>
    </location>
    <ligand>
        <name>ATP</name>
        <dbReference type="ChEBI" id="CHEBI:30616"/>
    </ligand>
</feature>
<dbReference type="PROSITE" id="PS00630">
    <property type="entry name" value="IMP_2"/>
    <property type="match status" value="1"/>
</dbReference>
<feature type="binding site" evidence="14">
    <location>
        <position position="64"/>
    </location>
    <ligand>
        <name>substrate</name>
    </ligand>
</feature>
<dbReference type="Proteomes" id="UP000015729">
    <property type="component" value="Unassembled WGS sequence"/>
</dbReference>
<dbReference type="GO" id="GO:0000103">
    <property type="term" value="P:sulfate assimilation"/>
    <property type="evidence" value="ECO:0007669"/>
    <property type="project" value="UniProtKB-UniRule"/>
</dbReference>
<dbReference type="Gene3D" id="3.40.190.80">
    <property type="match status" value="1"/>
</dbReference>
<dbReference type="InterPro" id="IPR000760">
    <property type="entry name" value="Inositol_monophosphatase-like"/>
</dbReference>
<dbReference type="NCBIfam" id="TIGR01331">
    <property type="entry name" value="bisphos_cysQ"/>
    <property type="match status" value="1"/>
</dbReference>
<keyword evidence="8 13" id="KW-0808">Transferase</keyword>
<comment type="catalytic activity">
    <reaction evidence="1 13">
        <text>adenosine 5'-phosphosulfate + ATP = 3'-phosphoadenylyl sulfate + ADP + H(+)</text>
        <dbReference type="Rhea" id="RHEA:24152"/>
        <dbReference type="ChEBI" id="CHEBI:15378"/>
        <dbReference type="ChEBI" id="CHEBI:30616"/>
        <dbReference type="ChEBI" id="CHEBI:58243"/>
        <dbReference type="ChEBI" id="CHEBI:58339"/>
        <dbReference type="ChEBI" id="CHEBI:456216"/>
        <dbReference type="EC" id="2.7.1.25"/>
    </reaction>
</comment>
<comment type="pathway">
    <text evidence="3 13">Sulfur metabolism; hydrogen sulfide biosynthesis; sulfite from sulfate: step 2/3.</text>
</comment>
<dbReference type="HAMAP" id="MF_02095">
    <property type="entry name" value="CysQ"/>
    <property type="match status" value="1"/>
</dbReference>
<dbReference type="PATRIC" id="fig|1194404.4.peg.4823"/>
<dbReference type="GO" id="GO:0005524">
    <property type="term" value="F:ATP binding"/>
    <property type="evidence" value="ECO:0007669"/>
    <property type="project" value="UniProtKB-UniRule"/>
</dbReference>
<dbReference type="AlphaFoldDB" id="S6TXF6"/>
<evidence type="ECO:0000259" key="16">
    <source>
        <dbReference type="Pfam" id="PF01583"/>
    </source>
</evidence>
<dbReference type="GO" id="GO:0008441">
    <property type="term" value="F:3'(2'),5'-bisphosphate nucleotidase activity"/>
    <property type="evidence" value="ECO:0007669"/>
    <property type="project" value="UniProtKB-UniRule"/>
</dbReference>
<keyword evidence="9 13" id="KW-0547">Nucleotide-binding</keyword>
<dbReference type="Pfam" id="PF00459">
    <property type="entry name" value="Inositol_P"/>
    <property type="match status" value="1"/>
</dbReference>
<dbReference type="InterPro" id="IPR027417">
    <property type="entry name" value="P-loop_NTPase"/>
</dbReference>
<keyword evidence="14 15" id="KW-0479">Metal-binding</keyword>
<evidence type="ECO:0000256" key="5">
    <source>
        <dbReference type="ARBA" id="ARBA00007008"/>
    </source>
</evidence>
<dbReference type="Gene3D" id="3.30.540.10">
    <property type="entry name" value="Fructose-1,6-Bisphosphatase, subunit A, domain 1"/>
    <property type="match status" value="1"/>
</dbReference>
<dbReference type="UniPathway" id="UPA00140">
    <property type="reaction ID" value="UER00205"/>
</dbReference>
<evidence type="ECO:0000256" key="13">
    <source>
        <dbReference type="HAMAP-Rule" id="MF_00065"/>
    </source>
</evidence>
<reference evidence="17 18" key="1">
    <citation type="journal article" date="2013" name="PLoS Pathog.">
        <title>Genomic analysis of the Kiwifruit pathogen Pseudomonas syringae pv. actinidiae provides insight into the origins of an emergent plant disease.</title>
        <authorList>
            <person name="McCann H.C."/>
            <person name="Rikkerink E.H."/>
            <person name="Bertels F."/>
            <person name="Fiers M."/>
            <person name="Lu A."/>
            <person name="Rees-George J."/>
            <person name="Andersen M.T."/>
            <person name="Gleave A.P."/>
            <person name="Haubold B."/>
            <person name="Wohlers M.W."/>
            <person name="Guttman D.S."/>
            <person name="Wang P.W."/>
            <person name="Straub C."/>
            <person name="Vanneste J.L."/>
            <person name="Rainey P.B."/>
            <person name="Templeton M.D."/>
        </authorList>
    </citation>
    <scope>NUCLEOTIDE SEQUENCE [LARGE SCALE GENOMIC DNA]</scope>
    <source>
        <strain evidence="17 18">ICMP 18807</strain>
    </source>
</reference>
<comment type="similarity">
    <text evidence="4 14">Belongs to the inositol monophosphatase superfamily. CysQ family.</text>
</comment>
<dbReference type="HAMAP" id="MF_00065">
    <property type="entry name" value="Adenylyl_sulf_kinase"/>
    <property type="match status" value="1"/>
</dbReference>
<dbReference type="InterPro" id="IPR059117">
    <property type="entry name" value="APS_kinase_dom"/>
</dbReference>
<dbReference type="EC" id="2.7.1.25" evidence="13"/>
<dbReference type="InterPro" id="IPR006240">
    <property type="entry name" value="CysQ"/>
</dbReference>
<dbReference type="GO" id="GO:0070814">
    <property type="term" value="P:hydrogen sulfide biosynthetic process"/>
    <property type="evidence" value="ECO:0007669"/>
    <property type="project" value="UniProtKB-UniRule"/>
</dbReference>
<dbReference type="PANTHER" id="PTHR11055">
    <property type="entry name" value="BIFUNCTIONAL 3'-PHOSPHOADENOSINE 5'-PHOSPHOSULFATE SYNTHASE"/>
    <property type="match status" value="1"/>
</dbReference>
<dbReference type="Gene3D" id="3.40.50.300">
    <property type="entry name" value="P-loop containing nucleotide triphosphate hydrolases"/>
    <property type="match status" value="1"/>
</dbReference>
<dbReference type="CDD" id="cd02027">
    <property type="entry name" value="APSK"/>
    <property type="match status" value="1"/>
</dbReference>
<dbReference type="CDD" id="cd01638">
    <property type="entry name" value="CysQ"/>
    <property type="match status" value="1"/>
</dbReference>
<feature type="binding site" evidence="14">
    <location>
        <position position="212"/>
    </location>
    <ligand>
        <name>Mg(2+)</name>
        <dbReference type="ChEBI" id="CHEBI:18420"/>
        <label>2</label>
    </ligand>
</feature>
<keyword evidence="12 14" id="KW-0472">Membrane</keyword>
<dbReference type="SUPFAM" id="SSF56655">
    <property type="entry name" value="Carbohydrate phosphatase"/>
    <property type="match status" value="1"/>
</dbReference>
<dbReference type="PANTHER" id="PTHR11055:SF63">
    <property type="entry name" value="ADENYLYL-SULFATE KINASE 1, CHLOROPLASTIC"/>
    <property type="match status" value="1"/>
</dbReference>
<comment type="caution">
    <text evidence="14">Lacks conserved residue(s) required for the propagation of feature annotation.</text>
</comment>
<keyword evidence="13" id="KW-0597">Phosphoprotein</keyword>
<comment type="subcellular location">
    <subcellularLocation>
        <location evidence="14">Cell inner membrane</location>
        <topology evidence="14">Peripheral membrane protein</topology>
        <orientation evidence="14">Cytoplasmic side</orientation>
    </subcellularLocation>
</comment>
<feature type="binding site" evidence="15">
    <location>
        <position position="212"/>
    </location>
    <ligand>
        <name>Mg(2+)</name>
        <dbReference type="ChEBI" id="CHEBI:18420"/>
        <label>1</label>
        <note>catalytic</note>
    </ligand>
</feature>
<evidence type="ECO:0000313" key="17">
    <source>
        <dbReference type="EMBL" id="EPN46687.1"/>
    </source>
</evidence>
<feature type="binding site" evidence="14">
    <location>
        <position position="212"/>
    </location>
    <ligand>
        <name>substrate</name>
    </ligand>
</feature>
<protein>
    <recommendedName>
        <fullName evidence="13 14">Multifunctional fusion protein</fullName>
    </recommendedName>
    <domain>
        <recommendedName>
            <fullName evidence="13">Adenylyl-sulfate kinase</fullName>
            <ecNumber evidence="13">2.7.1.25</ecNumber>
        </recommendedName>
        <alternativeName>
            <fullName evidence="13">APS kinase</fullName>
        </alternativeName>
        <alternativeName>
            <fullName evidence="13">ATP adenosine-5'-phosphosulfate 3'-phosphotransferase</fullName>
        </alternativeName>
        <alternativeName>
            <fullName evidence="13">Adenosine-5'-phosphosulfate kinase</fullName>
        </alternativeName>
    </domain>
    <domain>
        <recommendedName>
            <fullName evidence="14">3'(2'),5'-bisphosphate nucleotidase CysQ</fullName>
            <ecNumber evidence="14">3.1.3.7</ecNumber>
        </recommendedName>
        <alternativeName>
            <fullName evidence="14">3'(2'),5-bisphosphonucleoside 3'(2')-phosphohydrolase</fullName>
        </alternativeName>
        <alternativeName>
            <fullName evidence="14">3'-phosphoadenosine 5'-phosphate phosphatase</fullName>
            <shortName evidence="14">PAP phosphatase</shortName>
        </alternativeName>
    </domain>
</protein>
<dbReference type="EMBL" id="AOKG01001629">
    <property type="protein sequence ID" value="EPN46687.1"/>
    <property type="molecule type" value="Genomic_DNA"/>
</dbReference>
<feature type="active site" description="Phosphoserine intermediate" evidence="13">
    <location>
        <position position="385"/>
    </location>
</feature>
<evidence type="ECO:0000256" key="14">
    <source>
        <dbReference type="HAMAP-Rule" id="MF_02095"/>
    </source>
</evidence>
<keyword evidence="10 13" id="KW-0418">Kinase</keyword>
<comment type="cofactor">
    <cofactor evidence="14 15">
        <name>Mg(2+)</name>
        <dbReference type="ChEBI" id="CHEBI:18420"/>
    </cofactor>
</comment>
<evidence type="ECO:0000256" key="6">
    <source>
        <dbReference type="ARBA" id="ARBA00022475"/>
    </source>
</evidence>
<evidence type="ECO:0000256" key="3">
    <source>
        <dbReference type="ARBA" id="ARBA00004806"/>
    </source>
</evidence>
<keyword evidence="7 14" id="KW-0997">Cell inner membrane</keyword>
<keyword evidence="6 14" id="KW-1003">Cell membrane</keyword>
<proteinExistence type="inferred from homology"/>
<evidence type="ECO:0000256" key="12">
    <source>
        <dbReference type="ARBA" id="ARBA00023136"/>
    </source>
</evidence>
<dbReference type="EC" id="3.1.3.7" evidence="14"/>
<keyword evidence="11 13" id="KW-0067">ATP-binding</keyword>
<evidence type="ECO:0000256" key="11">
    <source>
        <dbReference type="ARBA" id="ARBA00022840"/>
    </source>
</evidence>
<comment type="similarity">
    <text evidence="5 13">Belongs to the APS kinase family.</text>
</comment>
<dbReference type="InterPro" id="IPR002891">
    <property type="entry name" value="APS"/>
</dbReference>
<dbReference type="GO" id="GO:0005886">
    <property type="term" value="C:plasma membrane"/>
    <property type="evidence" value="ECO:0007669"/>
    <property type="project" value="UniProtKB-SubCell"/>
</dbReference>
<feature type="binding site" evidence="14">
    <location>
        <position position="64"/>
    </location>
    <ligand>
        <name>Mg(2+)</name>
        <dbReference type="ChEBI" id="CHEBI:18420"/>
        <label>1</label>
    </ligand>
</feature>
<dbReference type="RefSeq" id="WP_017709295.1">
    <property type="nucleotide sequence ID" value="NZ_ANJL01000029.1"/>
</dbReference>
<comment type="function">
    <text evidence="14">Converts adenosine-3',5'-bisphosphate (PAP) to AMP.</text>
</comment>
<comment type="function">
    <text evidence="2 13">Catalyzes the synthesis of activated sulfate.</text>
</comment>
<evidence type="ECO:0000256" key="4">
    <source>
        <dbReference type="ARBA" id="ARBA00005289"/>
    </source>
</evidence>
<dbReference type="NCBIfam" id="TIGR00455">
    <property type="entry name" value="apsK"/>
    <property type="match status" value="1"/>
</dbReference>
<dbReference type="GO" id="GO:0004020">
    <property type="term" value="F:adenylylsulfate kinase activity"/>
    <property type="evidence" value="ECO:0007669"/>
    <property type="project" value="UniProtKB-UniRule"/>
</dbReference>
<comment type="catalytic activity">
    <reaction evidence="14">
        <text>adenosine 3',5'-bisphosphate + H2O = AMP + phosphate</text>
        <dbReference type="Rhea" id="RHEA:10040"/>
        <dbReference type="ChEBI" id="CHEBI:15377"/>
        <dbReference type="ChEBI" id="CHEBI:43474"/>
        <dbReference type="ChEBI" id="CHEBI:58343"/>
        <dbReference type="ChEBI" id="CHEBI:456215"/>
        <dbReference type="EC" id="3.1.3.7"/>
    </reaction>
</comment>
<evidence type="ECO:0000256" key="1">
    <source>
        <dbReference type="ARBA" id="ARBA00001823"/>
    </source>
</evidence>
<dbReference type="GO" id="GO:0046854">
    <property type="term" value="P:phosphatidylinositol phosphate biosynthetic process"/>
    <property type="evidence" value="ECO:0007669"/>
    <property type="project" value="InterPro"/>
</dbReference>
<sequence length="479" mass="52842">MIDIQAIRRIAEAAGQIIMCVYQRGYVVQSEQDDGSLTEAGLLADRHILTELRTLTPEIPVLSEASAQSDSELRRRWSHYWLVTPLDATKELSNKNDEFTVNIALIEHGEPVLGVVHAPALCVSYWGSQGAGAFKAAADGDVRAIRVAVPSADERVCRVIDSRSYISVEFDAFMAGMRRSELSSISSSLKLCLVAEGTPDLYPRMGPTSEWDTAAAHAVVSAAGGQVLAWPTLEPLSYIKRTDTLLNPFFIVCAALSSDWLPEVEPWKDGIVYERREHNSKAEVIWHLTQVEQAMRAASLNQRPRCIWLTGLSGSGKSTIANSLELSLHKAGRHTFLLDGDNVRQGLNNDLGMSAEDRAENIRRVGEVAKLMVDAGMIVVAAFISPFRADRDRVRALFSEGSFVEVFVDTPLKECERRDVKGLYAKARRGELKDFTGIDSSYEEPVSPDVHLLPGETSLQVCVETLLRALDEPSTRSWS</sequence>
<name>S6TXF6_PSESF</name>
<dbReference type="GO" id="GO:0000287">
    <property type="term" value="F:magnesium ion binding"/>
    <property type="evidence" value="ECO:0007669"/>
    <property type="project" value="UniProtKB-UniRule"/>
</dbReference>
<evidence type="ECO:0000256" key="8">
    <source>
        <dbReference type="ARBA" id="ARBA00022679"/>
    </source>
</evidence>
<dbReference type="NCBIfam" id="NF003013">
    <property type="entry name" value="PRK03846.1"/>
    <property type="match status" value="1"/>
</dbReference>
<evidence type="ECO:0000256" key="10">
    <source>
        <dbReference type="ARBA" id="ARBA00022777"/>
    </source>
</evidence>
<evidence type="ECO:0000256" key="15">
    <source>
        <dbReference type="PIRSR" id="PIRSR600760-2"/>
    </source>
</evidence>
<dbReference type="InterPro" id="IPR020550">
    <property type="entry name" value="Inositol_monophosphatase_CS"/>
</dbReference>
<feature type="binding site" evidence="14">
    <location>
        <position position="86"/>
    </location>
    <ligand>
        <name>Mg(2+)</name>
        <dbReference type="ChEBI" id="CHEBI:18420"/>
        <label>1</label>
    </ligand>
</feature>
<dbReference type="SUPFAM" id="SSF52540">
    <property type="entry name" value="P-loop containing nucleoside triphosphate hydrolases"/>
    <property type="match status" value="1"/>
</dbReference>
<feature type="binding site" evidence="15">
    <location>
        <position position="86"/>
    </location>
    <ligand>
        <name>Mg(2+)</name>
        <dbReference type="ChEBI" id="CHEBI:18420"/>
        <label>1</label>
        <note>catalytic</note>
    </ligand>
</feature>
<evidence type="ECO:0000256" key="2">
    <source>
        <dbReference type="ARBA" id="ARBA00002632"/>
    </source>
</evidence>
<evidence type="ECO:0000256" key="9">
    <source>
        <dbReference type="ARBA" id="ARBA00022741"/>
    </source>
</evidence>
<organism evidence="17 18">
    <name type="scientific">Pseudomonas syringae pv. actinidiae ICMP 18807</name>
    <dbReference type="NCBI Taxonomy" id="1194404"/>
    <lineage>
        <taxon>Bacteria</taxon>
        <taxon>Pseudomonadati</taxon>
        <taxon>Pseudomonadota</taxon>
        <taxon>Gammaproteobacteria</taxon>
        <taxon>Pseudomonadales</taxon>
        <taxon>Pseudomonadaceae</taxon>
        <taxon>Pseudomonas</taxon>
        <taxon>Pseudomonas syringae</taxon>
    </lineage>
</organism>
<evidence type="ECO:0000256" key="7">
    <source>
        <dbReference type="ARBA" id="ARBA00022519"/>
    </source>
</evidence>
<feature type="domain" description="APS kinase" evidence="16">
    <location>
        <begin position="304"/>
        <end position="452"/>
    </location>
</feature>
<accession>S6TXF6</accession>
<gene>
    <name evidence="13" type="primary">cysC</name>
    <name evidence="14" type="synonym">cysQ</name>
    <name evidence="17" type="ORF">A244_23435</name>
</gene>
<feature type="binding site" evidence="15">
    <location>
        <position position="64"/>
    </location>
    <ligand>
        <name>Mg(2+)</name>
        <dbReference type="ChEBI" id="CHEBI:18420"/>
        <label>1</label>
        <note>catalytic</note>
    </ligand>
</feature>
<keyword evidence="14 15" id="KW-0460">Magnesium</keyword>
<feature type="binding site" evidence="14">
    <location>
        <position position="87"/>
    </location>
    <ligand>
        <name>Mg(2+)</name>
        <dbReference type="ChEBI" id="CHEBI:18420"/>
        <label>2</label>
    </ligand>
</feature>
<keyword evidence="14" id="KW-0378">Hydrolase</keyword>
<evidence type="ECO:0000313" key="18">
    <source>
        <dbReference type="Proteomes" id="UP000015729"/>
    </source>
</evidence>
<comment type="caution">
    <text evidence="17">The sequence shown here is derived from an EMBL/GenBank/DDBJ whole genome shotgun (WGS) entry which is preliminary data.</text>
</comment>
<dbReference type="Pfam" id="PF01583">
    <property type="entry name" value="APS_kinase"/>
    <property type="match status" value="1"/>
</dbReference>
<feature type="binding site" evidence="15">
    <location>
        <position position="87"/>
    </location>
    <ligand>
        <name>Mg(2+)</name>
        <dbReference type="ChEBI" id="CHEBI:18420"/>
        <label>1</label>
        <note>catalytic</note>
    </ligand>
</feature>